<dbReference type="InterPro" id="IPR011005">
    <property type="entry name" value="Dihydropteroate_synth-like_sf"/>
</dbReference>
<dbReference type="UniPathway" id="UPA00056">
    <property type="reaction ID" value="UER00096"/>
</dbReference>
<evidence type="ECO:0000256" key="1">
    <source>
        <dbReference type="ARBA" id="ARBA00022485"/>
    </source>
</evidence>
<keyword evidence="6 7" id="KW-0414">Isoprene biosynthesis</keyword>
<dbReference type="NCBIfam" id="NF001540">
    <property type="entry name" value="PRK00366.1"/>
    <property type="match status" value="1"/>
</dbReference>
<feature type="binding site" evidence="7">
    <location>
        <position position="266"/>
    </location>
    <ligand>
        <name>[4Fe-4S] cluster</name>
        <dbReference type="ChEBI" id="CHEBI:49883"/>
    </ligand>
</feature>
<proteinExistence type="inferred from homology"/>
<name>A0A7V3YLT8_9BACT</name>
<dbReference type="Pfam" id="PF04551">
    <property type="entry name" value="GcpE"/>
    <property type="match status" value="1"/>
</dbReference>
<dbReference type="SUPFAM" id="SSF56014">
    <property type="entry name" value="Nitrite and sulphite reductase 4Fe-4S domain-like"/>
    <property type="match status" value="1"/>
</dbReference>
<evidence type="ECO:0000256" key="2">
    <source>
        <dbReference type="ARBA" id="ARBA00022723"/>
    </source>
</evidence>
<evidence type="ECO:0000256" key="4">
    <source>
        <dbReference type="ARBA" id="ARBA00023004"/>
    </source>
</evidence>
<dbReference type="GO" id="GO:0019288">
    <property type="term" value="P:isopentenyl diphosphate biosynthetic process, methylerythritol 4-phosphate pathway"/>
    <property type="evidence" value="ECO:0007669"/>
    <property type="project" value="UniProtKB-UniRule"/>
</dbReference>
<feature type="binding site" evidence="7">
    <location>
        <position position="310"/>
    </location>
    <ligand>
        <name>[4Fe-4S] cluster</name>
        <dbReference type="ChEBI" id="CHEBI:49883"/>
    </ligand>
</feature>
<accession>A0A7V3YLT8</accession>
<dbReference type="PANTHER" id="PTHR30454">
    <property type="entry name" value="4-HYDROXY-3-METHYLBUT-2-EN-1-YL DIPHOSPHATE SYNTHASE"/>
    <property type="match status" value="1"/>
</dbReference>
<evidence type="ECO:0000259" key="8">
    <source>
        <dbReference type="Pfam" id="PF04551"/>
    </source>
</evidence>
<dbReference type="InterPro" id="IPR058578">
    <property type="entry name" value="IspG_TIM"/>
</dbReference>
<feature type="binding site" evidence="7">
    <location>
        <position position="263"/>
    </location>
    <ligand>
        <name>[4Fe-4S] cluster</name>
        <dbReference type="ChEBI" id="CHEBI:49883"/>
    </ligand>
</feature>
<dbReference type="GO" id="GO:0141197">
    <property type="term" value="F:4-hydroxy-3-methylbut-2-enyl-diphosphate synthase activity (flavodoxin)"/>
    <property type="evidence" value="ECO:0007669"/>
    <property type="project" value="UniProtKB-EC"/>
</dbReference>
<dbReference type="AlphaFoldDB" id="A0A7V3YLT8"/>
<comment type="caution">
    <text evidence="10">The sequence shown here is derived from an EMBL/GenBank/DDBJ whole genome shotgun (WGS) entry which is preliminary data.</text>
</comment>
<dbReference type="NCBIfam" id="TIGR00612">
    <property type="entry name" value="ispG_gcpE"/>
    <property type="match status" value="1"/>
</dbReference>
<gene>
    <name evidence="7" type="primary">ispG</name>
    <name evidence="10" type="ORF">ENU96_05120</name>
</gene>
<dbReference type="SUPFAM" id="SSF51366">
    <property type="entry name" value="Ribulose-phoshate binding barrel"/>
    <property type="match status" value="1"/>
</dbReference>
<dbReference type="Gene3D" id="3.30.413.10">
    <property type="entry name" value="Sulfite Reductase Hemoprotein, domain 1"/>
    <property type="match status" value="1"/>
</dbReference>
<evidence type="ECO:0000256" key="5">
    <source>
        <dbReference type="ARBA" id="ARBA00023014"/>
    </source>
</evidence>
<dbReference type="InterPro" id="IPR045854">
    <property type="entry name" value="NO2/SO3_Rdtase_4Fe4S_sf"/>
</dbReference>
<feature type="domain" description="IspG TIM-barrel" evidence="8">
    <location>
        <begin position="6"/>
        <end position="245"/>
    </location>
</feature>
<evidence type="ECO:0000256" key="3">
    <source>
        <dbReference type="ARBA" id="ARBA00023002"/>
    </source>
</evidence>
<sequence length="363" mass="39450">MKRRRTQEVPLGSLTVGGNSPVWVEAMGRKHPGEWVSCLQEIEEAFSQGCEIFRVAVFDERGVFGLREIKKRSRDLPLVADIHFTLQFAFQAIEAGVDAVRINPGTVHDAGLLESLIDFARDRGVTLRIGANTGSLPPSLRGKKRNEALVESVGLCVELAEKKNMRRLILSAKSPDIEETVEVYRKLSRVFPYPLHIGLTEAGGGLEGIVKSSVALGVLLAEGIGDTLRVSLTSQSPVLEVKVGWEILEALNIRSRGVTVISCPTCARVRGNVVSCVQRFRRAIAPLEKVARKTPLKVAIMGCEVNGPGEAREADFGLALSSGGKAVLFVRGTVTAVAPQEEALEKLIDLVREAIQKGEERSR</sequence>
<keyword evidence="4 7" id="KW-0408">Iron</keyword>
<keyword evidence="5 7" id="KW-0411">Iron-sulfur</keyword>
<dbReference type="EC" id="1.17.7.3" evidence="7"/>
<evidence type="ECO:0000313" key="10">
    <source>
        <dbReference type="EMBL" id="HGI75040.1"/>
    </source>
</evidence>
<evidence type="ECO:0000256" key="7">
    <source>
        <dbReference type="HAMAP-Rule" id="MF_00159"/>
    </source>
</evidence>
<keyword evidence="3 7" id="KW-0560">Oxidoreductase</keyword>
<dbReference type="InterPro" id="IPR058579">
    <property type="entry name" value="IspG_C"/>
</dbReference>
<feature type="binding site" evidence="7">
    <location>
        <position position="303"/>
    </location>
    <ligand>
        <name>[4Fe-4S] cluster</name>
        <dbReference type="ChEBI" id="CHEBI:49883"/>
    </ligand>
</feature>
<feature type="domain" description="IspG C-terminal" evidence="9">
    <location>
        <begin position="260"/>
        <end position="352"/>
    </location>
</feature>
<dbReference type="GO" id="GO:0046872">
    <property type="term" value="F:metal ion binding"/>
    <property type="evidence" value="ECO:0007669"/>
    <property type="project" value="UniProtKB-KW"/>
</dbReference>
<comment type="pathway">
    <text evidence="7">Isoprenoid biosynthesis; isopentenyl diphosphate biosynthesis via DXP pathway; isopentenyl diphosphate from 1-deoxy-D-xylulose 5-phosphate: step 5/6.</text>
</comment>
<reference evidence="10" key="1">
    <citation type="journal article" date="2020" name="mSystems">
        <title>Genome- and Community-Level Interaction Insights into Carbon Utilization and Element Cycling Functions of Hydrothermarchaeota in Hydrothermal Sediment.</title>
        <authorList>
            <person name="Zhou Z."/>
            <person name="Liu Y."/>
            <person name="Xu W."/>
            <person name="Pan J."/>
            <person name="Luo Z.H."/>
            <person name="Li M."/>
        </authorList>
    </citation>
    <scope>NUCLEOTIDE SEQUENCE [LARGE SCALE GENOMIC DNA]</scope>
    <source>
        <strain evidence="10">SpSt-716</strain>
    </source>
</reference>
<dbReference type="InterPro" id="IPR004588">
    <property type="entry name" value="IspG_bac-typ"/>
</dbReference>
<protein>
    <recommendedName>
        <fullName evidence="7">4-hydroxy-3-methylbut-2-en-1-yl diphosphate synthase (flavodoxin)</fullName>
        <ecNumber evidence="7">1.17.7.3</ecNumber>
    </recommendedName>
    <alternativeName>
        <fullName evidence="7">1-hydroxy-2-methyl-2-(E)-butenyl 4-diphosphate synthase</fullName>
    </alternativeName>
</protein>
<organism evidence="10">
    <name type="scientific">Candidatus Caldatribacterium californiense</name>
    <dbReference type="NCBI Taxonomy" id="1454726"/>
    <lineage>
        <taxon>Bacteria</taxon>
        <taxon>Pseudomonadati</taxon>
        <taxon>Atribacterota</taxon>
        <taxon>Atribacteria</taxon>
        <taxon>Atribacterales</taxon>
        <taxon>Candidatus Caldatribacteriaceae</taxon>
        <taxon>Candidatus Caldatribacterium</taxon>
    </lineage>
</organism>
<dbReference type="Pfam" id="PF26540">
    <property type="entry name" value="GcpE_C"/>
    <property type="match status" value="1"/>
</dbReference>
<dbReference type="Gene3D" id="3.20.20.20">
    <property type="entry name" value="Dihydropteroate synthase-like"/>
    <property type="match status" value="1"/>
</dbReference>
<evidence type="ECO:0000259" key="9">
    <source>
        <dbReference type="Pfam" id="PF26540"/>
    </source>
</evidence>
<dbReference type="GO" id="GO:0016114">
    <property type="term" value="P:terpenoid biosynthetic process"/>
    <property type="evidence" value="ECO:0007669"/>
    <property type="project" value="InterPro"/>
</dbReference>
<comment type="catalytic activity">
    <reaction evidence="7">
        <text>(2E)-4-hydroxy-3-methylbut-2-enyl diphosphate + oxidized [flavodoxin] + H2O + 2 H(+) = 2-C-methyl-D-erythritol 2,4-cyclic diphosphate + reduced [flavodoxin]</text>
        <dbReference type="Rhea" id="RHEA:43604"/>
        <dbReference type="Rhea" id="RHEA-COMP:10622"/>
        <dbReference type="Rhea" id="RHEA-COMP:10623"/>
        <dbReference type="ChEBI" id="CHEBI:15377"/>
        <dbReference type="ChEBI" id="CHEBI:15378"/>
        <dbReference type="ChEBI" id="CHEBI:57618"/>
        <dbReference type="ChEBI" id="CHEBI:58210"/>
        <dbReference type="ChEBI" id="CHEBI:58483"/>
        <dbReference type="ChEBI" id="CHEBI:128753"/>
        <dbReference type="EC" id="1.17.7.3"/>
    </reaction>
</comment>
<dbReference type="HAMAP" id="MF_00159">
    <property type="entry name" value="IspG"/>
    <property type="match status" value="1"/>
</dbReference>
<dbReference type="GO" id="GO:0051539">
    <property type="term" value="F:4 iron, 4 sulfur cluster binding"/>
    <property type="evidence" value="ECO:0007669"/>
    <property type="project" value="UniProtKB-UniRule"/>
</dbReference>
<dbReference type="EMBL" id="DTEN01000207">
    <property type="protein sequence ID" value="HGI75040.1"/>
    <property type="molecule type" value="Genomic_DNA"/>
</dbReference>
<comment type="cofactor">
    <cofactor evidence="7">
        <name>[4Fe-4S] cluster</name>
        <dbReference type="ChEBI" id="CHEBI:49883"/>
    </cofactor>
    <text evidence="7">Binds 1 [4Fe-4S] cluster.</text>
</comment>
<keyword evidence="1 7" id="KW-0004">4Fe-4S</keyword>
<dbReference type="GO" id="GO:0046429">
    <property type="term" value="F:4-hydroxy-3-methylbut-2-en-1-yl diphosphate synthase activity (ferredoxin)"/>
    <property type="evidence" value="ECO:0007669"/>
    <property type="project" value="UniProtKB-UniRule"/>
</dbReference>
<comment type="similarity">
    <text evidence="7">Belongs to the IspG family.</text>
</comment>
<dbReference type="PANTHER" id="PTHR30454:SF0">
    <property type="entry name" value="4-HYDROXY-3-METHYLBUT-2-EN-1-YL DIPHOSPHATE SYNTHASE (FERREDOXIN), CHLOROPLASTIC"/>
    <property type="match status" value="1"/>
</dbReference>
<dbReference type="InterPro" id="IPR011060">
    <property type="entry name" value="RibuloseP-bd_barrel"/>
</dbReference>
<comment type="function">
    <text evidence="7">Converts 2C-methyl-D-erythritol 2,4-cyclodiphosphate (ME-2,4cPP) into 1-hydroxy-2-methyl-2-(E)-butenyl 4-diphosphate.</text>
</comment>
<keyword evidence="2 7" id="KW-0479">Metal-binding</keyword>
<evidence type="ECO:0000256" key="6">
    <source>
        <dbReference type="ARBA" id="ARBA00023229"/>
    </source>
</evidence>